<dbReference type="KEGG" id="age:AA314_01901"/>
<dbReference type="Proteomes" id="UP000035579">
    <property type="component" value="Chromosome"/>
</dbReference>
<evidence type="ECO:0000313" key="5">
    <source>
        <dbReference type="Proteomes" id="UP000256345"/>
    </source>
</evidence>
<dbReference type="EMBL" id="CP011509">
    <property type="protein sequence ID" value="AKJ00275.1"/>
    <property type="molecule type" value="Genomic_DNA"/>
</dbReference>
<sequence length="103" mass="10858">MKLDFSSFLLGCGVGAGSMLLGKRLRPVMLEVATLLFRLQERAMAATPMGQEALAELLAEARARVSLPAGFGTGRHPEPTHPRTGAPATHPVKHPSPFGRGTG</sequence>
<organism evidence="2 4">
    <name type="scientific">Archangium gephyra</name>
    <dbReference type="NCBI Taxonomy" id="48"/>
    <lineage>
        <taxon>Bacteria</taxon>
        <taxon>Pseudomonadati</taxon>
        <taxon>Myxococcota</taxon>
        <taxon>Myxococcia</taxon>
        <taxon>Myxococcales</taxon>
        <taxon>Cystobacterineae</taxon>
        <taxon>Archangiaceae</taxon>
        <taxon>Archangium</taxon>
    </lineage>
</organism>
<name>A0AAC8Q354_9BACT</name>
<feature type="region of interest" description="Disordered" evidence="1">
    <location>
        <begin position="68"/>
        <end position="103"/>
    </location>
</feature>
<proteinExistence type="predicted"/>
<dbReference type="EMBL" id="QUMU01000004">
    <property type="protein sequence ID" value="REG33027.1"/>
    <property type="molecule type" value="Genomic_DNA"/>
</dbReference>
<gene>
    <name evidence="2" type="ORF">AA314_01901</name>
    <name evidence="3" type="ORF">ATI61_104317</name>
</gene>
<dbReference type="AlphaFoldDB" id="A0AAC8Q354"/>
<evidence type="ECO:0000313" key="2">
    <source>
        <dbReference type="EMBL" id="AKJ00275.1"/>
    </source>
</evidence>
<keyword evidence="5" id="KW-1185">Reference proteome</keyword>
<reference evidence="2 4" key="1">
    <citation type="submission" date="2015-05" db="EMBL/GenBank/DDBJ databases">
        <title>Genome assembly of Archangium gephyra DSM 2261.</title>
        <authorList>
            <person name="Sharma G."/>
            <person name="Subramanian S."/>
        </authorList>
    </citation>
    <scope>NUCLEOTIDE SEQUENCE [LARGE SCALE GENOMIC DNA]</scope>
    <source>
        <strain evidence="2 4">DSM 2261</strain>
    </source>
</reference>
<protein>
    <submittedName>
        <fullName evidence="2">Uncharacterized protein</fullName>
    </submittedName>
</protein>
<dbReference type="Proteomes" id="UP000256345">
    <property type="component" value="Unassembled WGS sequence"/>
</dbReference>
<dbReference type="RefSeq" id="WP_053066243.1">
    <property type="nucleotide sequence ID" value="NZ_CP011509.1"/>
</dbReference>
<accession>A0AAC8Q354</accession>
<evidence type="ECO:0000313" key="4">
    <source>
        <dbReference type="Proteomes" id="UP000035579"/>
    </source>
</evidence>
<evidence type="ECO:0000256" key="1">
    <source>
        <dbReference type="SAM" id="MobiDB-lite"/>
    </source>
</evidence>
<evidence type="ECO:0000313" key="3">
    <source>
        <dbReference type="EMBL" id="REG33027.1"/>
    </source>
</evidence>
<reference evidence="3 5" key="2">
    <citation type="submission" date="2018-08" db="EMBL/GenBank/DDBJ databases">
        <title>Genomic Encyclopedia of Archaeal and Bacterial Type Strains, Phase II (KMG-II): from individual species to whole genera.</title>
        <authorList>
            <person name="Goeker M."/>
        </authorList>
    </citation>
    <scope>NUCLEOTIDE SEQUENCE [LARGE SCALE GENOMIC DNA]</scope>
    <source>
        <strain evidence="3 5">DSM 2261</strain>
    </source>
</reference>